<organism evidence="2 3">
    <name type="scientific">Streptomyces liliifuscus</name>
    <dbReference type="NCBI Taxonomy" id="2797636"/>
    <lineage>
        <taxon>Bacteria</taxon>
        <taxon>Bacillati</taxon>
        <taxon>Actinomycetota</taxon>
        <taxon>Actinomycetes</taxon>
        <taxon>Kitasatosporales</taxon>
        <taxon>Streptomycetaceae</taxon>
        <taxon>Streptomyces</taxon>
    </lineage>
</organism>
<sequence length="460" mass="47908">MGEELDKLTTTLSTMLDQQRRDLDRGIRSLADALRQAADRVAAHAPGAPQPAAAVTTAGTAVAASAGGGILAVRVVNDTSTPVPVLLPQQTASPWSAVSGIAGGIGSLFGGLLGGIVGGGVGGPFMVGGLAVLAPRLTELVDRTDELLTRFYAFAHSFVEEVGVLVRGVFDQLTAAGILPVSKLFSSLLLFVDVGTSVVLAHLGTVINWVEQVFGALVDWTGRFVNALGSWLSRYLKDLLEHVARPYVDVITRDATRAALESLASLLLGTAFALSEAVAAAVRYAAAQVLNDYATLKLGPIGAKLFPPPAPLGPDVSKALADGMAQGTKIGRTWIRTALGPPPPATPAPGVPATTQAIKLPRFTAPDLILADFPDITPQLQKLLTGRPPTPEPSTPTAKPSGPAPLTLNGGVHIQITTDAVDTEHADETARRMARSMLEELRRLTERDRFRGGLPTTAGP</sequence>
<evidence type="ECO:0000313" key="2">
    <source>
        <dbReference type="EMBL" id="QQM44581.1"/>
    </source>
</evidence>
<reference evidence="2 3" key="1">
    <citation type="submission" date="2020-12" db="EMBL/GenBank/DDBJ databases">
        <title>A novel species.</title>
        <authorList>
            <person name="Li K."/>
        </authorList>
    </citation>
    <scope>NUCLEOTIDE SEQUENCE [LARGE SCALE GENOMIC DNA]</scope>
    <source>
        <strain evidence="2 3">ZYC-3</strain>
    </source>
</reference>
<evidence type="ECO:0000256" key="1">
    <source>
        <dbReference type="SAM" id="MobiDB-lite"/>
    </source>
</evidence>
<protein>
    <submittedName>
        <fullName evidence="2">Uncharacterized protein</fullName>
    </submittedName>
</protein>
<dbReference type="KEGG" id="slf:JEQ17_37700"/>
<name>A0A7T7RFC7_9ACTN</name>
<gene>
    <name evidence="2" type="ORF">JEQ17_37700</name>
</gene>
<keyword evidence="3" id="KW-1185">Reference proteome</keyword>
<accession>A0A7T7RFC7</accession>
<dbReference type="RefSeq" id="WP_200399427.1">
    <property type="nucleotide sequence ID" value="NZ_CP066831.1"/>
</dbReference>
<feature type="region of interest" description="Disordered" evidence="1">
    <location>
        <begin position="381"/>
        <end position="410"/>
    </location>
</feature>
<evidence type="ECO:0000313" key="3">
    <source>
        <dbReference type="Proteomes" id="UP000595636"/>
    </source>
</evidence>
<proteinExistence type="predicted"/>
<dbReference type="EMBL" id="CP066831">
    <property type="protein sequence ID" value="QQM44581.1"/>
    <property type="molecule type" value="Genomic_DNA"/>
</dbReference>
<dbReference type="Proteomes" id="UP000595636">
    <property type="component" value="Chromosome"/>
</dbReference>
<dbReference type="AlphaFoldDB" id="A0A7T7RFC7"/>